<dbReference type="AlphaFoldDB" id="A0A3N0G8U7"/>
<dbReference type="PANTHER" id="PTHR40278:SF1">
    <property type="entry name" value="DNA UTILIZATION PROTEIN HOFN"/>
    <property type="match status" value="1"/>
</dbReference>
<name>A0A3N0G8U7_9GAMM</name>
<protein>
    <submittedName>
        <fullName evidence="2">Fimbrial protein</fullName>
    </submittedName>
</protein>
<feature type="transmembrane region" description="Helical" evidence="1">
    <location>
        <begin position="20"/>
        <end position="43"/>
    </location>
</feature>
<dbReference type="Proteomes" id="UP000276061">
    <property type="component" value="Unassembled WGS sequence"/>
</dbReference>
<dbReference type="InterPro" id="IPR007813">
    <property type="entry name" value="PilN"/>
</dbReference>
<keyword evidence="1" id="KW-0812">Transmembrane</keyword>
<dbReference type="InterPro" id="IPR052534">
    <property type="entry name" value="Extracell_DNA_Util/SecSys_Comp"/>
</dbReference>
<reference evidence="2 3" key="1">
    <citation type="submission" date="2018-11" db="EMBL/GenBank/DDBJ databases">
        <title>Characterization of surface water Dickeya isolates.</title>
        <authorList>
            <person name="Van Gijsegem F."/>
            <person name="Pedron J."/>
        </authorList>
    </citation>
    <scope>NUCLEOTIDE SEQUENCE [LARGE SCALE GENOMIC DNA]</scope>
    <source>
        <strain evidence="2 3">FVG1-MFV-O17</strain>
    </source>
</reference>
<evidence type="ECO:0000313" key="2">
    <source>
        <dbReference type="EMBL" id="RNM08632.1"/>
    </source>
</evidence>
<organism evidence="2 3">
    <name type="scientific">Dickeya undicola</name>
    <dbReference type="NCBI Taxonomy" id="1577887"/>
    <lineage>
        <taxon>Bacteria</taxon>
        <taxon>Pseudomonadati</taxon>
        <taxon>Pseudomonadota</taxon>
        <taxon>Gammaproteobacteria</taxon>
        <taxon>Enterobacterales</taxon>
        <taxon>Pectobacteriaceae</taxon>
        <taxon>Dickeya</taxon>
    </lineage>
</organism>
<gene>
    <name evidence="2" type="ORF">EF878_04730</name>
</gene>
<comment type="caution">
    <text evidence="2">The sequence shown here is derived from an EMBL/GenBank/DDBJ whole genome shotgun (WGS) entry which is preliminary data.</text>
</comment>
<dbReference type="PANTHER" id="PTHR40278">
    <property type="entry name" value="DNA UTILIZATION PROTEIN HOFN"/>
    <property type="match status" value="1"/>
</dbReference>
<dbReference type="OrthoDB" id="6434061at2"/>
<proteinExistence type="predicted"/>
<keyword evidence="1" id="KW-1133">Transmembrane helix</keyword>
<evidence type="ECO:0000256" key="1">
    <source>
        <dbReference type="SAM" id="Phobius"/>
    </source>
</evidence>
<accession>A0A3N0G8U7</accession>
<sequence length="185" mass="21304">MLTVNLLAWRQHLLYRRMRLSLLVLGLSLFVICCTAAVVGGYWQQQQAELRLRLEQTQLQQSQYEQLYHQTKDAWQAQKARLAQQVAQEQGRQRNLRYQVLLEQLPTLVPDSLWLTDIDDNGIQLHMSGVSNHYSAIVTLAKAMSRLPQIKHASVQQTQREQESSTLSFSLRLYWQALADAGDNG</sequence>
<evidence type="ECO:0000313" key="3">
    <source>
        <dbReference type="Proteomes" id="UP000276061"/>
    </source>
</evidence>
<dbReference type="RefSeq" id="WP_123252143.1">
    <property type="nucleotide sequence ID" value="NZ_RJLR01000008.1"/>
</dbReference>
<keyword evidence="1" id="KW-0472">Membrane</keyword>
<dbReference type="EMBL" id="RJLR01000008">
    <property type="protein sequence ID" value="RNM08632.1"/>
    <property type="molecule type" value="Genomic_DNA"/>
</dbReference>
<dbReference type="Pfam" id="PF05137">
    <property type="entry name" value="PilN"/>
    <property type="match status" value="1"/>
</dbReference>